<dbReference type="EMBL" id="CADCTX010000945">
    <property type="protein sequence ID" value="CAA9360112.1"/>
    <property type="molecule type" value="Genomic_DNA"/>
</dbReference>
<feature type="non-terminal residue" evidence="1">
    <location>
        <position position="67"/>
    </location>
</feature>
<accession>A0A6J4MI68</accession>
<name>A0A6J4MI68_9BACT</name>
<proteinExistence type="predicted"/>
<dbReference type="AlphaFoldDB" id="A0A6J4MI68"/>
<sequence length="67" mass="7189">MQEFALLAIERQQPGFGVPATPLVLSQWHHAGHVGFGEPLDLLAERCPTSAKVGPASLHLLRQPVPA</sequence>
<gene>
    <name evidence="1" type="ORF">AVDCRST_MAG40-3425</name>
</gene>
<protein>
    <submittedName>
        <fullName evidence="1">Uncharacterized protein</fullName>
    </submittedName>
</protein>
<evidence type="ECO:0000313" key="1">
    <source>
        <dbReference type="EMBL" id="CAA9360112.1"/>
    </source>
</evidence>
<reference evidence="1" key="1">
    <citation type="submission" date="2020-02" db="EMBL/GenBank/DDBJ databases">
        <authorList>
            <person name="Meier V. D."/>
        </authorList>
    </citation>
    <scope>NUCLEOTIDE SEQUENCE</scope>
    <source>
        <strain evidence="1">AVDCRST_MAG40</strain>
    </source>
</reference>
<organism evidence="1">
    <name type="scientific">uncultured Gemmatimonadaceae bacterium</name>
    <dbReference type="NCBI Taxonomy" id="246130"/>
    <lineage>
        <taxon>Bacteria</taxon>
        <taxon>Pseudomonadati</taxon>
        <taxon>Gemmatimonadota</taxon>
        <taxon>Gemmatimonadia</taxon>
        <taxon>Gemmatimonadales</taxon>
        <taxon>Gemmatimonadaceae</taxon>
        <taxon>environmental samples</taxon>
    </lineage>
</organism>